<keyword evidence="2" id="KW-1003">Cell membrane</keyword>
<keyword evidence="3 7" id="KW-0812">Transmembrane</keyword>
<feature type="transmembrane region" description="Helical" evidence="7">
    <location>
        <begin position="256"/>
        <end position="276"/>
    </location>
</feature>
<evidence type="ECO:0000313" key="10">
    <source>
        <dbReference type="EMBL" id="SDM88089.1"/>
    </source>
</evidence>
<dbReference type="InterPro" id="IPR024528">
    <property type="entry name" value="ThrE_2"/>
</dbReference>
<dbReference type="Proteomes" id="UP000187651">
    <property type="component" value="Unassembled WGS sequence"/>
</dbReference>
<evidence type="ECO:0000256" key="4">
    <source>
        <dbReference type="ARBA" id="ARBA00022989"/>
    </source>
</evidence>
<dbReference type="AlphaFoldDB" id="A0A1G9WUN0"/>
<proteinExistence type="inferred from homology"/>
<dbReference type="Pfam" id="PF12821">
    <property type="entry name" value="ThrE_2"/>
    <property type="match status" value="1"/>
</dbReference>
<accession>A0A1G9WUN0</accession>
<dbReference type="InterPro" id="IPR010619">
    <property type="entry name" value="ThrE-like_N"/>
</dbReference>
<feature type="transmembrane region" description="Helical" evidence="7">
    <location>
        <begin position="232"/>
        <end position="250"/>
    </location>
</feature>
<evidence type="ECO:0000256" key="6">
    <source>
        <dbReference type="ARBA" id="ARBA00034125"/>
    </source>
</evidence>
<dbReference type="EMBL" id="FNHZ01000003">
    <property type="protein sequence ID" value="SDM88089.1"/>
    <property type="molecule type" value="Genomic_DNA"/>
</dbReference>
<evidence type="ECO:0000256" key="7">
    <source>
        <dbReference type="SAM" id="Phobius"/>
    </source>
</evidence>
<feature type="domain" description="Threonine/serine exporter-like N-terminal" evidence="8">
    <location>
        <begin position="12"/>
        <end position="247"/>
    </location>
</feature>
<gene>
    <name evidence="10" type="ORF">SAMN05216544_1348</name>
</gene>
<evidence type="ECO:0000256" key="1">
    <source>
        <dbReference type="ARBA" id="ARBA00004651"/>
    </source>
</evidence>
<comment type="similarity">
    <text evidence="6">Belongs to the ThrE exporter (TC 2.A.79) family.</text>
</comment>
<feature type="transmembrane region" description="Helical" evidence="7">
    <location>
        <begin position="189"/>
        <end position="211"/>
    </location>
</feature>
<reference evidence="11" key="1">
    <citation type="submission" date="2016-10" db="EMBL/GenBank/DDBJ databases">
        <authorList>
            <person name="Varghese N."/>
            <person name="Submissions S."/>
        </authorList>
    </citation>
    <scope>NUCLEOTIDE SEQUENCE [LARGE SCALE GENOMIC DNA]</scope>
    <source>
        <strain evidence="11">M83</strain>
    </source>
</reference>
<sequence>MANRWEQIVKCALDLGESLYVAGGEVSRVESTVSRICYAYGAKKVDILGITSCLIVTVQTDDDRVVTQTRRVPGQDYDMHKLSQLNNLSRCVCGNYVKLEEFRERLDKINEKADVSLFKLAVAWALVSGFFCIFFGGNIVEALYSALLGAVLRVVYSYLLSLSLNNYYAILICSFAGGLLADIPNSLGIPLNAAAVSMGNIMPFVPGLAFTNSIRDMFSGETITGLLRSVESIILCLGIAFGFALCTTSSEVRSDVNMWVTIFSALGGTLGITLWFNLDYKHILPGTLGGAFAWAVAIILQNFGVMEFLSYIIASAAITIVAEFLARVYKCPVTVFLVPGIVPMVPGGLLYRTLRKAVSGDWPGFSSFGIRTILISFGIAAGVIIVTAVADVITKRLDERGLTKRFVLKRDR</sequence>
<dbReference type="RefSeq" id="WP_074521494.1">
    <property type="nucleotide sequence ID" value="NZ_FNHZ01000003.1"/>
</dbReference>
<evidence type="ECO:0000259" key="9">
    <source>
        <dbReference type="Pfam" id="PF12821"/>
    </source>
</evidence>
<dbReference type="PANTHER" id="PTHR34390:SF2">
    <property type="entry name" value="SUCCINATE TRANSPORTER SUBUNIT YJJP-RELATED"/>
    <property type="match status" value="1"/>
</dbReference>
<protein>
    <submittedName>
        <fullName evidence="10">Uncharacterized membrane protein YjjP, DUF1212 family</fullName>
    </submittedName>
</protein>
<evidence type="ECO:0000256" key="3">
    <source>
        <dbReference type="ARBA" id="ARBA00022692"/>
    </source>
</evidence>
<evidence type="ECO:0000259" key="8">
    <source>
        <dbReference type="Pfam" id="PF06738"/>
    </source>
</evidence>
<evidence type="ECO:0000256" key="2">
    <source>
        <dbReference type="ARBA" id="ARBA00022475"/>
    </source>
</evidence>
<dbReference type="InterPro" id="IPR050539">
    <property type="entry name" value="ThrE_Dicarb/AminoAcid_Exp"/>
</dbReference>
<dbReference type="OrthoDB" id="9810047at2"/>
<dbReference type="GO" id="GO:0015744">
    <property type="term" value="P:succinate transport"/>
    <property type="evidence" value="ECO:0007669"/>
    <property type="project" value="TreeGrafter"/>
</dbReference>
<dbReference type="GO" id="GO:0005886">
    <property type="term" value="C:plasma membrane"/>
    <property type="evidence" value="ECO:0007669"/>
    <property type="project" value="UniProtKB-SubCell"/>
</dbReference>
<organism evidence="10 11">
    <name type="scientific">Lachnospira pectinoschiza</name>
    <dbReference type="NCBI Taxonomy" id="28052"/>
    <lineage>
        <taxon>Bacteria</taxon>
        <taxon>Bacillati</taxon>
        <taxon>Bacillota</taxon>
        <taxon>Clostridia</taxon>
        <taxon>Lachnospirales</taxon>
        <taxon>Lachnospiraceae</taxon>
        <taxon>Lachnospira</taxon>
    </lineage>
</organism>
<evidence type="ECO:0000256" key="5">
    <source>
        <dbReference type="ARBA" id="ARBA00023136"/>
    </source>
</evidence>
<name>A0A1G9WUN0_9FIRM</name>
<evidence type="ECO:0000313" key="11">
    <source>
        <dbReference type="Proteomes" id="UP000187651"/>
    </source>
</evidence>
<feature type="domain" description="Threonine/Serine exporter ThrE" evidence="9">
    <location>
        <begin position="266"/>
        <end position="388"/>
    </location>
</feature>
<keyword evidence="11" id="KW-1185">Reference proteome</keyword>
<keyword evidence="4 7" id="KW-1133">Transmembrane helix</keyword>
<feature type="transmembrane region" description="Helical" evidence="7">
    <location>
        <begin position="373"/>
        <end position="394"/>
    </location>
</feature>
<dbReference type="PANTHER" id="PTHR34390">
    <property type="entry name" value="UPF0442 PROTEIN YJJB-RELATED"/>
    <property type="match status" value="1"/>
</dbReference>
<dbReference type="GO" id="GO:0022857">
    <property type="term" value="F:transmembrane transporter activity"/>
    <property type="evidence" value="ECO:0007669"/>
    <property type="project" value="InterPro"/>
</dbReference>
<feature type="transmembrane region" description="Helical" evidence="7">
    <location>
        <begin position="333"/>
        <end position="353"/>
    </location>
</feature>
<feature type="transmembrane region" description="Helical" evidence="7">
    <location>
        <begin position="167"/>
        <end position="183"/>
    </location>
</feature>
<feature type="transmembrane region" description="Helical" evidence="7">
    <location>
        <begin position="283"/>
        <end position="302"/>
    </location>
</feature>
<keyword evidence="5 7" id="KW-0472">Membrane</keyword>
<dbReference type="Pfam" id="PF06738">
    <property type="entry name" value="ThrE"/>
    <property type="match status" value="1"/>
</dbReference>
<comment type="subcellular location">
    <subcellularLocation>
        <location evidence="1">Cell membrane</location>
        <topology evidence="1">Multi-pass membrane protein</topology>
    </subcellularLocation>
</comment>
<feature type="transmembrane region" description="Helical" evidence="7">
    <location>
        <begin position="117"/>
        <end position="136"/>
    </location>
</feature>